<name>A0A151LGZ6_9APIC</name>
<comment type="caution">
    <text evidence="1">The sequence shown here is derived from an EMBL/GenBank/DDBJ whole genome shotgun (WGS) entry which is preliminary data.</text>
</comment>
<accession>A0A151LGZ6</accession>
<dbReference type="KEGG" id="pgab:PGSY75_1238200"/>
<sequence>MKRHISPCLQREIFLCNSQKNNKRCLVLSLNNELQFVLKAYSVQNEEPSFDIQNIKDLLNDQLCYILYNVNNYSSYYHWILILWAPEKNKILIDDIDENKVKKNDFIHIVDKGIYKYNNATNKINKLLYYSFKQKFLDIIFNYYDIPLFEINNFVMLEKCIHDCNNKYYNYKNCCTLLNREKTEPKNDSFDIYNQYSLQRYYLLNIQLRSVNNIIILNDPSLCHDMKRLLEEPNICLNLFYIDIQNYKIISNHLNIDNIEQVHSFIKENKIFYVIYKVLDTYTFFYICNEICANTKQKFLYSFFKPYLVEYLKKIKNIPIFLSIELSKTKHLIRFINADLKKNKSGKFENKHKNDTNNNNKNNS</sequence>
<dbReference type="Gene3D" id="3.40.20.10">
    <property type="entry name" value="Severin"/>
    <property type="match status" value="1"/>
</dbReference>
<dbReference type="GeneID" id="29777541"/>
<dbReference type="SUPFAM" id="SSF55753">
    <property type="entry name" value="Actin depolymerizing proteins"/>
    <property type="match status" value="1"/>
</dbReference>
<evidence type="ECO:0000313" key="1">
    <source>
        <dbReference type="EMBL" id="KYN98176.1"/>
    </source>
</evidence>
<dbReference type="RefSeq" id="XP_018640815.1">
    <property type="nucleotide sequence ID" value="XM_018786950.1"/>
</dbReference>
<gene>
    <name evidence="1" type="ORF">PGSY75_1238200</name>
</gene>
<dbReference type="InterPro" id="IPR029006">
    <property type="entry name" value="ADF-H/Gelsolin-like_dom_sf"/>
</dbReference>
<protein>
    <submittedName>
        <fullName evidence="1">Uncharacterized protein</fullName>
    </submittedName>
</protein>
<dbReference type="AlphaFoldDB" id="A0A151LGZ6"/>
<evidence type="ECO:0000313" key="2">
    <source>
        <dbReference type="Proteomes" id="UP000076004"/>
    </source>
</evidence>
<dbReference type="VEuPathDB" id="PlasmoDB:PGSY75_1238200"/>
<reference evidence="1 2" key="1">
    <citation type="journal article" date="2016" name="Nat. Commun.">
        <title>Genomes of cryptic chimpanzee Plasmodium species reveal key evolutionary events leading to human malaria.</title>
        <authorList>
            <person name="Sundararaman S.A."/>
            <person name="Plenderleith L.J."/>
            <person name="Liu W."/>
            <person name="Loy D.E."/>
            <person name="Learn G.H."/>
            <person name="Li Y."/>
            <person name="Shaw K.S."/>
            <person name="Ayouba A."/>
            <person name="Peeters M."/>
            <person name="Speede S."/>
            <person name="Shaw G.M."/>
            <person name="Bushman F.D."/>
            <person name="Brisson D."/>
            <person name="Rayner J.C."/>
            <person name="Sharp P.M."/>
            <person name="Hahn B.H."/>
        </authorList>
    </citation>
    <scope>NUCLEOTIDE SEQUENCE [LARGE SCALE GENOMIC DNA]</scope>
    <source>
        <strain evidence="1 2">SY75</strain>
    </source>
</reference>
<dbReference type="EMBL" id="LVLB01000013">
    <property type="protein sequence ID" value="KYN98176.1"/>
    <property type="molecule type" value="Genomic_DNA"/>
</dbReference>
<organism evidence="1 2">
    <name type="scientific">Plasmodium gaboni</name>
    <dbReference type="NCBI Taxonomy" id="647221"/>
    <lineage>
        <taxon>Eukaryota</taxon>
        <taxon>Sar</taxon>
        <taxon>Alveolata</taxon>
        <taxon>Apicomplexa</taxon>
        <taxon>Aconoidasida</taxon>
        <taxon>Haemosporida</taxon>
        <taxon>Plasmodiidae</taxon>
        <taxon>Plasmodium</taxon>
        <taxon>Plasmodium (Laverania)</taxon>
    </lineage>
</organism>
<proteinExistence type="predicted"/>
<dbReference type="Proteomes" id="UP000076004">
    <property type="component" value="Chromosome 12"/>
</dbReference>
<dbReference type="VEuPathDB" id="PlasmoDB:PGABG01_1237000"/>